<dbReference type="GO" id="GO:0004521">
    <property type="term" value="F:RNA endonuclease activity"/>
    <property type="evidence" value="ECO:0007669"/>
    <property type="project" value="TreeGrafter"/>
</dbReference>
<evidence type="ECO:0000313" key="4">
    <source>
        <dbReference type="Proteomes" id="UP000320244"/>
    </source>
</evidence>
<proteinExistence type="inferred from homology"/>
<dbReference type="Pfam" id="PF02452">
    <property type="entry name" value="PemK_toxin"/>
    <property type="match status" value="1"/>
</dbReference>
<reference evidence="3 4" key="2">
    <citation type="submission" date="2019-08" db="EMBL/GenBank/DDBJ databases">
        <title>Jejuicoccus antrihumi gen. nov., sp. nov., a new member of the family Dermacoccaceae isolated from a cave.</title>
        <authorList>
            <person name="Schumann P."/>
            <person name="Kim I.S."/>
        </authorList>
    </citation>
    <scope>NUCLEOTIDE SEQUENCE [LARGE SCALE GENOMIC DNA]</scope>
    <source>
        <strain evidence="3 4">C5-26</strain>
    </source>
</reference>
<dbReference type="SUPFAM" id="SSF50118">
    <property type="entry name" value="Cell growth inhibitor/plasmid maintenance toxic component"/>
    <property type="match status" value="1"/>
</dbReference>
<sequence length="101" mass="11251">MRGEVYRLPARGKGHEQRGRRYAVVLQPDWLSLSTWIVAFTSTSARPASFRPAVVIANNETLVMCDQVATVDLNRLTEQAGCLTMTEMRSVDEALSLVLNL</sequence>
<dbReference type="GO" id="GO:0006402">
    <property type="term" value="P:mRNA catabolic process"/>
    <property type="evidence" value="ECO:0007669"/>
    <property type="project" value="TreeGrafter"/>
</dbReference>
<evidence type="ECO:0000313" key="3">
    <source>
        <dbReference type="EMBL" id="TWP36967.1"/>
    </source>
</evidence>
<evidence type="ECO:0000256" key="1">
    <source>
        <dbReference type="ARBA" id="ARBA00007521"/>
    </source>
</evidence>
<dbReference type="GO" id="GO:0003677">
    <property type="term" value="F:DNA binding"/>
    <property type="evidence" value="ECO:0007669"/>
    <property type="project" value="InterPro"/>
</dbReference>
<dbReference type="OrthoDB" id="4225032at2"/>
<evidence type="ECO:0000256" key="2">
    <source>
        <dbReference type="ARBA" id="ARBA00022649"/>
    </source>
</evidence>
<reference evidence="3 4" key="1">
    <citation type="submission" date="2019-05" db="EMBL/GenBank/DDBJ databases">
        <authorList>
            <person name="Lee S.D."/>
        </authorList>
    </citation>
    <scope>NUCLEOTIDE SEQUENCE [LARGE SCALE GENOMIC DNA]</scope>
    <source>
        <strain evidence="3 4">C5-26</strain>
    </source>
</reference>
<comment type="caution">
    <text evidence="3">The sequence shown here is derived from an EMBL/GenBank/DDBJ whole genome shotgun (WGS) entry which is preliminary data.</text>
</comment>
<organism evidence="3 4">
    <name type="scientific">Leekyejoonella antrihumi</name>
    <dbReference type="NCBI Taxonomy" id="1660198"/>
    <lineage>
        <taxon>Bacteria</taxon>
        <taxon>Bacillati</taxon>
        <taxon>Actinomycetota</taxon>
        <taxon>Actinomycetes</taxon>
        <taxon>Micrococcales</taxon>
        <taxon>Dermacoccaceae</taxon>
        <taxon>Leekyejoonella</taxon>
    </lineage>
</organism>
<keyword evidence="4" id="KW-1185">Reference proteome</keyword>
<dbReference type="Gene3D" id="2.30.30.110">
    <property type="match status" value="1"/>
</dbReference>
<keyword evidence="2" id="KW-1277">Toxin-antitoxin system</keyword>
<name>A0A563E365_9MICO</name>
<gene>
    <name evidence="3" type="ORF">FGL98_07870</name>
</gene>
<dbReference type="RefSeq" id="WP_146316210.1">
    <property type="nucleotide sequence ID" value="NZ_VCQV01000008.1"/>
</dbReference>
<dbReference type="InterPro" id="IPR003477">
    <property type="entry name" value="PemK-like"/>
</dbReference>
<comment type="similarity">
    <text evidence="1">Belongs to the PemK/MazF family.</text>
</comment>
<dbReference type="InterPro" id="IPR011067">
    <property type="entry name" value="Plasmid_toxin/cell-grow_inhib"/>
</dbReference>
<dbReference type="EMBL" id="VCQV01000008">
    <property type="protein sequence ID" value="TWP36967.1"/>
    <property type="molecule type" value="Genomic_DNA"/>
</dbReference>
<accession>A0A563E365</accession>
<dbReference type="GO" id="GO:0016075">
    <property type="term" value="P:rRNA catabolic process"/>
    <property type="evidence" value="ECO:0007669"/>
    <property type="project" value="TreeGrafter"/>
</dbReference>
<dbReference type="PANTHER" id="PTHR33988:SF2">
    <property type="entry name" value="ENDORIBONUCLEASE MAZF"/>
    <property type="match status" value="1"/>
</dbReference>
<dbReference type="PANTHER" id="PTHR33988">
    <property type="entry name" value="ENDORIBONUCLEASE MAZF-RELATED"/>
    <property type="match status" value="1"/>
</dbReference>
<protein>
    <submittedName>
        <fullName evidence="3">Type II toxin-antitoxin system PemK/MazF family toxin</fullName>
    </submittedName>
</protein>
<dbReference type="Proteomes" id="UP000320244">
    <property type="component" value="Unassembled WGS sequence"/>
</dbReference>
<dbReference type="AlphaFoldDB" id="A0A563E365"/>